<sequence length="222" mass="25029">MSIRGAAKHLKLSSCTLKRHYEQFLKTGHVVSYLPKNLAVKKVITHGEELLLVLLEAAKSQSGLTLKDVKRLAFAFAKNNNETNPQQWDENQLAGDYSLRLFRSRHPNLAVRKPIALSKCPQSGAIYIWNVDESGISTVHAPPQILAAQEYESMPSNVTDRPLPVCENKPRFGTSVQETNTILEQPHYDKELLPFSSGDSTQKQNQVFEPHYKETHKNAQIL</sequence>
<evidence type="ECO:0000313" key="1">
    <source>
        <dbReference type="EMBL" id="KAK9878357.1"/>
    </source>
</evidence>
<accession>A0AAW1UE09</accession>
<proteinExistence type="predicted"/>
<protein>
    <submittedName>
        <fullName evidence="1">Uncharacterized protein</fullName>
    </submittedName>
</protein>
<gene>
    <name evidence="1" type="ORF">WA026_021667</name>
</gene>
<keyword evidence="2" id="KW-1185">Reference proteome</keyword>
<dbReference type="Proteomes" id="UP001431783">
    <property type="component" value="Unassembled WGS sequence"/>
</dbReference>
<evidence type="ECO:0000313" key="2">
    <source>
        <dbReference type="Proteomes" id="UP001431783"/>
    </source>
</evidence>
<reference evidence="1 2" key="1">
    <citation type="submission" date="2023-03" db="EMBL/GenBank/DDBJ databases">
        <title>Genome insight into feeding habits of ladybird beetles.</title>
        <authorList>
            <person name="Li H.-S."/>
            <person name="Huang Y.-H."/>
            <person name="Pang H."/>
        </authorList>
    </citation>
    <scope>NUCLEOTIDE SEQUENCE [LARGE SCALE GENOMIC DNA]</scope>
    <source>
        <strain evidence="1">SYSU_2023b</strain>
        <tissue evidence="1">Whole body</tissue>
    </source>
</reference>
<dbReference type="AlphaFoldDB" id="A0AAW1UE09"/>
<organism evidence="1 2">
    <name type="scientific">Henosepilachna vigintioctopunctata</name>
    <dbReference type="NCBI Taxonomy" id="420089"/>
    <lineage>
        <taxon>Eukaryota</taxon>
        <taxon>Metazoa</taxon>
        <taxon>Ecdysozoa</taxon>
        <taxon>Arthropoda</taxon>
        <taxon>Hexapoda</taxon>
        <taxon>Insecta</taxon>
        <taxon>Pterygota</taxon>
        <taxon>Neoptera</taxon>
        <taxon>Endopterygota</taxon>
        <taxon>Coleoptera</taxon>
        <taxon>Polyphaga</taxon>
        <taxon>Cucujiformia</taxon>
        <taxon>Coccinelloidea</taxon>
        <taxon>Coccinellidae</taxon>
        <taxon>Epilachninae</taxon>
        <taxon>Epilachnini</taxon>
        <taxon>Henosepilachna</taxon>
    </lineage>
</organism>
<dbReference type="EMBL" id="JARQZJ010000047">
    <property type="protein sequence ID" value="KAK9878357.1"/>
    <property type="molecule type" value="Genomic_DNA"/>
</dbReference>
<comment type="caution">
    <text evidence="1">The sequence shown here is derived from an EMBL/GenBank/DDBJ whole genome shotgun (WGS) entry which is preliminary data.</text>
</comment>
<name>A0AAW1UE09_9CUCU</name>